<dbReference type="SUPFAM" id="SSF55729">
    <property type="entry name" value="Acyl-CoA N-acyltransferases (Nat)"/>
    <property type="match status" value="1"/>
</dbReference>
<dbReference type="PANTHER" id="PTHR43420:SF12">
    <property type="entry name" value="N-ACETYLTRANSFERASE DOMAIN-CONTAINING PROTEIN"/>
    <property type="match status" value="1"/>
</dbReference>
<keyword evidence="2" id="KW-0012">Acyltransferase</keyword>
<evidence type="ECO:0000256" key="1">
    <source>
        <dbReference type="ARBA" id="ARBA00022679"/>
    </source>
</evidence>
<accession>A0A1I0BP03</accession>
<dbReference type="AlphaFoldDB" id="A0A1I0BP03"/>
<evidence type="ECO:0000256" key="2">
    <source>
        <dbReference type="ARBA" id="ARBA00023315"/>
    </source>
</evidence>
<protein>
    <submittedName>
        <fullName evidence="4">Acetyltransferase (GNAT) family protein</fullName>
    </submittedName>
</protein>
<evidence type="ECO:0000313" key="5">
    <source>
        <dbReference type="Proteomes" id="UP000182332"/>
    </source>
</evidence>
<dbReference type="PROSITE" id="PS51186">
    <property type="entry name" value="GNAT"/>
    <property type="match status" value="1"/>
</dbReference>
<organism evidence="4 5">
    <name type="scientific">Pseudomonas graminis</name>
    <dbReference type="NCBI Taxonomy" id="158627"/>
    <lineage>
        <taxon>Bacteria</taxon>
        <taxon>Pseudomonadati</taxon>
        <taxon>Pseudomonadota</taxon>
        <taxon>Gammaproteobacteria</taxon>
        <taxon>Pseudomonadales</taxon>
        <taxon>Pseudomonadaceae</taxon>
        <taxon>Pseudomonas</taxon>
    </lineage>
</organism>
<dbReference type="GO" id="GO:0016747">
    <property type="term" value="F:acyltransferase activity, transferring groups other than amino-acyl groups"/>
    <property type="evidence" value="ECO:0007669"/>
    <property type="project" value="InterPro"/>
</dbReference>
<dbReference type="PANTHER" id="PTHR43420">
    <property type="entry name" value="ACETYLTRANSFERASE"/>
    <property type="match status" value="1"/>
</dbReference>
<name>A0A1I0BP03_9PSED</name>
<dbReference type="InterPro" id="IPR050680">
    <property type="entry name" value="YpeA/RimI_acetyltransf"/>
</dbReference>
<proteinExistence type="predicted"/>
<dbReference type="Pfam" id="PF00583">
    <property type="entry name" value="Acetyltransf_1"/>
    <property type="match status" value="1"/>
</dbReference>
<feature type="domain" description="N-acetyltransferase" evidence="3">
    <location>
        <begin position="47"/>
        <end position="182"/>
    </location>
</feature>
<dbReference type="InterPro" id="IPR016181">
    <property type="entry name" value="Acyl_CoA_acyltransferase"/>
</dbReference>
<evidence type="ECO:0000313" key="4">
    <source>
        <dbReference type="EMBL" id="SET08002.1"/>
    </source>
</evidence>
<dbReference type="Proteomes" id="UP000182332">
    <property type="component" value="Unassembled WGS sequence"/>
</dbReference>
<gene>
    <name evidence="4" type="ORF">SAMN05216197_10662</name>
</gene>
<dbReference type="EMBL" id="FOHW01000006">
    <property type="protein sequence ID" value="SET08002.1"/>
    <property type="molecule type" value="Genomic_DNA"/>
</dbReference>
<dbReference type="InterPro" id="IPR000182">
    <property type="entry name" value="GNAT_dom"/>
</dbReference>
<reference evidence="4 5" key="1">
    <citation type="submission" date="2016-10" db="EMBL/GenBank/DDBJ databases">
        <authorList>
            <person name="de Groot N.N."/>
        </authorList>
    </citation>
    <scope>NUCLEOTIDE SEQUENCE [LARGE SCALE GENOMIC DNA]</scope>
    <source>
        <strain evidence="4 5">DSM 11363</strain>
    </source>
</reference>
<dbReference type="Gene3D" id="3.40.630.30">
    <property type="match status" value="1"/>
</dbReference>
<keyword evidence="1 4" id="KW-0808">Transferase</keyword>
<evidence type="ECO:0000259" key="3">
    <source>
        <dbReference type="PROSITE" id="PS51186"/>
    </source>
</evidence>
<sequence>MLDRSRPHGRSSGNLRPAAGDASTAHYWLMRRELGPGLDDPRWPGPVRLVELTAQNALAVHQLLALGREYSGGQVADYATWLNAFETDPEFDQALCFVVEDALGVVAVAQCWTSAFIRNLVVHPRAHRQGLGLALLNQLFAVFRQRGEGYVDLKVMESNLGARRLYERAGMQYIQRHELEPR</sequence>
<dbReference type="CDD" id="cd04301">
    <property type="entry name" value="NAT_SF"/>
    <property type="match status" value="1"/>
</dbReference>